<dbReference type="EMBL" id="BEYU01000091">
    <property type="protein sequence ID" value="GBG31123.1"/>
    <property type="molecule type" value="Genomic_DNA"/>
</dbReference>
<organism evidence="1 2">
    <name type="scientific">Hondaea fermentalgiana</name>
    <dbReference type="NCBI Taxonomy" id="2315210"/>
    <lineage>
        <taxon>Eukaryota</taxon>
        <taxon>Sar</taxon>
        <taxon>Stramenopiles</taxon>
        <taxon>Bigyra</taxon>
        <taxon>Labyrinthulomycetes</taxon>
        <taxon>Thraustochytrida</taxon>
        <taxon>Thraustochytriidae</taxon>
        <taxon>Hondaea</taxon>
    </lineage>
</organism>
<sequence length="363" mass="39452">MAPTLKGVTAALVRNLLELLRTPPVEVADVRKLGELVRRDPVALHHALGKDLAPALVTCLQGRATFEILRVLDFISKASSRGRSEVRAALRPRKLSTIIRKRPRDLECCHLAIRLLCLVARGPHAKALTSGDLEPVLQSMVKFGKEAPVLAADACRFTFLYLETLGENFTAIIRALKSGGASPDDVAADKTQAFEPDAALLPLTQVEGLYALARNLLVEGDILTMLANTFRHVEAPLKRMVRAGVLAISAFGRSRLSKHFLKIFRVSETADPRDKRMNSLFEVYKGAISFTPVSDIDSSSATSYGLDSFPTDLDAQSQESGDDLAVDAPAMTFTLHQDSASEDQELKCASDLLDGAKSSLWTS</sequence>
<evidence type="ECO:0000313" key="2">
    <source>
        <dbReference type="Proteomes" id="UP000241890"/>
    </source>
</evidence>
<proteinExistence type="predicted"/>
<accession>A0A2R5GR68</accession>
<gene>
    <name evidence="1" type="ORF">FCC1311_073442</name>
</gene>
<comment type="caution">
    <text evidence="1">The sequence shown here is derived from an EMBL/GenBank/DDBJ whole genome shotgun (WGS) entry which is preliminary data.</text>
</comment>
<name>A0A2R5GR68_9STRA</name>
<dbReference type="Proteomes" id="UP000241890">
    <property type="component" value="Unassembled WGS sequence"/>
</dbReference>
<dbReference type="AlphaFoldDB" id="A0A2R5GR68"/>
<protein>
    <submittedName>
        <fullName evidence="1">Uncharacterized protein</fullName>
    </submittedName>
</protein>
<evidence type="ECO:0000313" key="1">
    <source>
        <dbReference type="EMBL" id="GBG31123.1"/>
    </source>
</evidence>
<dbReference type="InParanoid" id="A0A2R5GR68"/>
<keyword evidence="2" id="KW-1185">Reference proteome</keyword>
<reference evidence="1 2" key="1">
    <citation type="submission" date="2017-12" db="EMBL/GenBank/DDBJ databases">
        <title>Sequencing, de novo assembly and annotation of complete genome of a new Thraustochytrid species, strain FCC1311.</title>
        <authorList>
            <person name="Sedici K."/>
            <person name="Godart F."/>
            <person name="Aiese Cigliano R."/>
            <person name="Sanseverino W."/>
            <person name="Barakat M."/>
            <person name="Ortet P."/>
            <person name="Marechal E."/>
            <person name="Cagnac O."/>
            <person name="Amato A."/>
        </authorList>
    </citation>
    <scope>NUCLEOTIDE SEQUENCE [LARGE SCALE GENOMIC DNA]</scope>
</reference>